<accession>A0A2T0WZP5</accession>
<dbReference type="Proteomes" id="UP000238392">
    <property type="component" value="Unassembled WGS sequence"/>
</dbReference>
<proteinExistence type="predicted"/>
<protein>
    <recommendedName>
        <fullName evidence="4">Sulfotransferase family protein</fullName>
    </recommendedName>
</protein>
<comment type="caution">
    <text evidence="2">The sequence shown here is derived from an EMBL/GenBank/DDBJ whole genome shotgun (WGS) entry which is preliminary data.</text>
</comment>
<evidence type="ECO:0008006" key="4">
    <source>
        <dbReference type="Google" id="ProtNLM"/>
    </source>
</evidence>
<reference evidence="2 3" key="1">
    <citation type="submission" date="2018-03" db="EMBL/GenBank/DDBJ databases">
        <title>Genomic Encyclopedia of Archaeal and Bacterial Type Strains, Phase II (KMG-II): from individual species to whole genera.</title>
        <authorList>
            <person name="Goeker M."/>
        </authorList>
    </citation>
    <scope>NUCLEOTIDE SEQUENCE [LARGE SCALE GENOMIC DNA]</scope>
    <source>
        <strain evidence="2 3">DSM 100212</strain>
    </source>
</reference>
<dbReference type="SUPFAM" id="SSF52540">
    <property type="entry name" value="P-loop containing nucleoside triphosphate hydrolases"/>
    <property type="match status" value="1"/>
</dbReference>
<dbReference type="InterPro" id="IPR027417">
    <property type="entry name" value="P-loop_NTPase"/>
</dbReference>
<dbReference type="EMBL" id="PVTQ01000002">
    <property type="protein sequence ID" value="PRY92159.1"/>
    <property type="molecule type" value="Genomic_DNA"/>
</dbReference>
<organism evidence="2 3">
    <name type="scientific">Donghicola tyrosinivorans</name>
    <dbReference type="NCBI Taxonomy" id="1652492"/>
    <lineage>
        <taxon>Bacteria</taxon>
        <taxon>Pseudomonadati</taxon>
        <taxon>Pseudomonadota</taxon>
        <taxon>Alphaproteobacteria</taxon>
        <taxon>Rhodobacterales</taxon>
        <taxon>Roseobacteraceae</taxon>
        <taxon>Donghicola</taxon>
    </lineage>
</organism>
<sequence length="276" mass="30574">MTGRPVSLHIGAHKTASTHLQKTFEHNVDLLSEHGIGWLGPVQLRREGKPLSRRLKAGFAEILPEAHRLVISEENLMGLQFTQVGSELLYPQAERRAGKLFDRMGDADVTVFLSVRDPAPWLASLYAHELFNGQVKPGFHAFLGSVRPAELRWAKLVRRLQIAGANRVVVWRQEDYSAVLPDLLPLMLGTDLPIAPIENRVNASLSAEAIAMLEALGPDREDPRKSARQAKKAFPVRGPEDRFRPFSADTLAASAEAYADDLEALADLEDVTLLRP</sequence>
<keyword evidence="3" id="KW-1185">Reference proteome</keyword>
<feature type="region of interest" description="Disordered" evidence="1">
    <location>
        <begin position="219"/>
        <end position="242"/>
    </location>
</feature>
<dbReference type="AlphaFoldDB" id="A0A2T0WZP5"/>
<name>A0A2T0WZP5_9RHOB</name>
<gene>
    <name evidence="2" type="ORF">CLV74_10272</name>
</gene>
<evidence type="ECO:0000313" key="3">
    <source>
        <dbReference type="Proteomes" id="UP000238392"/>
    </source>
</evidence>
<evidence type="ECO:0000256" key="1">
    <source>
        <dbReference type="SAM" id="MobiDB-lite"/>
    </source>
</evidence>
<evidence type="ECO:0000313" key="2">
    <source>
        <dbReference type="EMBL" id="PRY92159.1"/>
    </source>
</evidence>